<dbReference type="EMBL" id="WEGH01000002">
    <property type="protein sequence ID" value="MQY05419.1"/>
    <property type="molecule type" value="Genomic_DNA"/>
</dbReference>
<dbReference type="AlphaFoldDB" id="A0A7K0BW73"/>
<dbReference type="Proteomes" id="UP000487268">
    <property type="component" value="Unassembled WGS sequence"/>
</dbReference>
<dbReference type="PROSITE" id="PS51257">
    <property type="entry name" value="PROKAR_LIPOPROTEIN"/>
    <property type="match status" value="1"/>
</dbReference>
<name>A0A7K0BW73_9ACTN</name>
<dbReference type="Pfam" id="PF16111">
    <property type="entry name" value="DUF4829"/>
    <property type="match status" value="1"/>
</dbReference>
<evidence type="ECO:0000259" key="2">
    <source>
        <dbReference type="Pfam" id="PF16111"/>
    </source>
</evidence>
<dbReference type="OrthoDB" id="3482532at2"/>
<keyword evidence="1" id="KW-0732">Signal</keyword>
<dbReference type="InterPro" id="IPR032256">
    <property type="entry name" value="DUF4829"/>
</dbReference>
<keyword evidence="4" id="KW-1185">Reference proteome</keyword>
<evidence type="ECO:0000313" key="4">
    <source>
        <dbReference type="Proteomes" id="UP000487268"/>
    </source>
</evidence>
<comment type="caution">
    <text evidence="3">The sequence shown here is derived from an EMBL/GenBank/DDBJ whole genome shotgun (WGS) entry which is preliminary data.</text>
</comment>
<reference evidence="3 4" key="1">
    <citation type="submission" date="2019-10" db="EMBL/GenBank/DDBJ databases">
        <title>Actinomadura rubteroloni sp. nov. and Actinomadura macrotermitis sp. nov., isolated from the gut of fungus growing-termite Macrotermes natalensis.</title>
        <authorList>
            <person name="Benndorf R."/>
            <person name="Martin K."/>
            <person name="Kuefner M."/>
            <person name="De Beer W."/>
            <person name="Kaster A.-K."/>
            <person name="Vollmers J."/>
            <person name="Poulsen M."/>
            <person name="Beemelmanns C."/>
        </authorList>
    </citation>
    <scope>NUCLEOTIDE SEQUENCE [LARGE SCALE GENOMIC DNA]</scope>
    <source>
        <strain evidence="3 4">RB68</strain>
    </source>
</reference>
<proteinExistence type="predicted"/>
<sequence length="162" mass="17072">MKYVSSLLVVAVLATACSGGAEKPPAKPGAAQAEAVAAPVKDGAAPGEVVGAYLKAINAHDRKAGQALTTGYFAELQKQVVRQDDIFKDARLAGIKIDAPVVERGYKSPDGHRYADAVNVPVSFDLQHAHLQSMPDGPTDWGYLLVRTAPGKPWRINDQGVG</sequence>
<evidence type="ECO:0000256" key="1">
    <source>
        <dbReference type="SAM" id="SignalP"/>
    </source>
</evidence>
<feature type="domain" description="DUF4829" evidence="2">
    <location>
        <begin position="48"/>
        <end position="160"/>
    </location>
</feature>
<protein>
    <recommendedName>
        <fullName evidence="2">DUF4829 domain-containing protein</fullName>
    </recommendedName>
</protein>
<evidence type="ECO:0000313" key="3">
    <source>
        <dbReference type="EMBL" id="MQY05419.1"/>
    </source>
</evidence>
<organism evidence="3 4">
    <name type="scientific">Actinomadura macrotermitis</name>
    <dbReference type="NCBI Taxonomy" id="2585200"/>
    <lineage>
        <taxon>Bacteria</taxon>
        <taxon>Bacillati</taxon>
        <taxon>Actinomycetota</taxon>
        <taxon>Actinomycetes</taxon>
        <taxon>Streptosporangiales</taxon>
        <taxon>Thermomonosporaceae</taxon>
        <taxon>Actinomadura</taxon>
    </lineage>
</organism>
<accession>A0A7K0BW73</accession>
<gene>
    <name evidence="3" type="ORF">ACRB68_34940</name>
</gene>
<feature type="signal peptide" evidence="1">
    <location>
        <begin position="1"/>
        <end position="21"/>
    </location>
</feature>
<feature type="chain" id="PRO_5039104252" description="DUF4829 domain-containing protein" evidence="1">
    <location>
        <begin position="22"/>
        <end position="162"/>
    </location>
</feature>